<dbReference type="InterPro" id="IPR003760">
    <property type="entry name" value="PnrA-like"/>
</dbReference>
<dbReference type="AlphaFoldDB" id="E8M9H0"/>
<dbReference type="OrthoDB" id="9784230at2"/>
<proteinExistence type="predicted"/>
<dbReference type="GeneID" id="95570219"/>
<evidence type="ECO:0000256" key="5">
    <source>
        <dbReference type="ARBA" id="ARBA00023288"/>
    </source>
</evidence>
<dbReference type="eggNOG" id="COG1744">
    <property type="taxonomic scope" value="Bacteria"/>
</dbReference>
<keyword evidence="3" id="KW-0732">Signal</keyword>
<comment type="caution">
    <text evidence="7">The sequence shown here is derived from an EMBL/GenBank/DDBJ whole genome shotgun (WGS) entry which is preliminary data.</text>
</comment>
<dbReference type="Gene3D" id="3.40.50.2300">
    <property type="match status" value="2"/>
</dbReference>
<protein>
    <submittedName>
        <fullName evidence="7">Basic membrane lipoprotein</fullName>
    </submittedName>
</protein>
<dbReference type="InterPro" id="IPR050957">
    <property type="entry name" value="BMP_lipoprotein"/>
</dbReference>
<accession>E8M9H0</accession>
<dbReference type="PANTHER" id="PTHR34296:SF2">
    <property type="entry name" value="ABC TRANSPORTER GUANOSINE-BINDING PROTEIN NUPN"/>
    <property type="match status" value="1"/>
</dbReference>
<dbReference type="RefSeq" id="WP_008078606.1">
    <property type="nucleotide sequence ID" value="NZ_AEVT01000084.1"/>
</dbReference>
<dbReference type="EMBL" id="AEVT01000084">
    <property type="protein sequence ID" value="EGA69337.1"/>
    <property type="molecule type" value="Genomic_DNA"/>
</dbReference>
<evidence type="ECO:0000256" key="2">
    <source>
        <dbReference type="ARBA" id="ARBA00022475"/>
    </source>
</evidence>
<name>E8M9H0_PHOS4</name>
<dbReference type="CDD" id="cd06354">
    <property type="entry name" value="PBP1_PrnA-like"/>
    <property type="match status" value="1"/>
</dbReference>
<evidence type="ECO:0000256" key="3">
    <source>
        <dbReference type="ARBA" id="ARBA00022729"/>
    </source>
</evidence>
<dbReference type="GO" id="GO:0005886">
    <property type="term" value="C:plasma membrane"/>
    <property type="evidence" value="ECO:0007669"/>
    <property type="project" value="UniProtKB-SubCell"/>
</dbReference>
<evidence type="ECO:0000256" key="1">
    <source>
        <dbReference type="ARBA" id="ARBA00004236"/>
    </source>
</evidence>
<evidence type="ECO:0000313" key="7">
    <source>
        <dbReference type="EMBL" id="EGA69337.1"/>
    </source>
</evidence>
<evidence type="ECO:0000256" key="4">
    <source>
        <dbReference type="ARBA" id="ARBA00023136"/>
    </source>
</evidence>
<feature type="domain" description="ABC transporter substrate-binding protein PnrA-like" evidence="6">
    <location>
        <begin position="19"/>
        <end position="295"/>
    </location>
</feature>
<gene>
    <name evidence="7" type="ORF">VISI1226_02797</name>
</gene>
<keyword evidence="4" id="KW-0472">Membrane</keyword>
<dbReference type="Proteomes" id="UP000006228">
    <property type="component" value="Unassembled WGS sequence"/>
</dbReference>
<keyword evidence="5 7" id="KW-0449">Lipoprotein</keyword>
<evidence type="ECO:0000259" key="6">
    <source>
        <dbReference type="Pfam" id="PF02608"/>
    </source>
</evidence>
<keyword evidence="2" id="KW-1003">Cell membrane</keyword>
<dbReference type="Pfam" id="PF02608">
    <property type="entry name" value="Bmp"/>
    <property type="match status" value="1"/>
</dbReference>
<evidence type="ECO:0000313" key="8">
    <source>
        <dbReference type="Proteomes" id="UP000006228"/>
    </source>
</evidence>
<reference evidence="7 8" key="1">
    <citation type="journal article" date="2012" name="Int. J. Syst. Evol. Microbiol.">
        <title>Vibrio caribbeanicus sp. nov., isolated from the marine sponge Scleritoderma cyanea.</title>
        <authorList>
            <person name="Hoffmann M."/>
            <person name="Monday S.R."/>
            <person name="Allard M.W."/>
            <person name="Strain E.A."/>
            <person name="Whittaker P."/>
            <person name="Naum M."/>
            <person name="McCarthy P.J."/>
            <person name="Lopez J.V."/>
            <person name="Fischer M."/>
            <person name="Brown E.W."/>
        </authorList>
    </citation>
    <scope>NUCLEOTIDE SEQUENCE [LARGE SCALE GENOMIC DNA]</scope>
    <source>
        <strain evidence="8">DSMZ 21326</strain>
    </source>
</reference>
<dbReference type="PANTHER" id="PTHR34296">
    <property type="entry name" value="TRANSCRIPTIONAL ACTIVATOR PROTEIN MED"/>
    <property type="match status" value="1"/>
</dbReference>
<comment type="subcellular location">
    <subcellularLocation>
        <location evidence="1">Cell membrane</location>
    </subcellularLocation>
</comment>
<organism evidence="7 8">
    <name type="scientific">Vibrio sinaloensis DSM 21326</name>
    <dbReference type="NCBI Taxonomy" id="945550"/>
    <lineage>
        <taxon>Bacteria</taxon>
        <taxon>Pseudomonadati</taxon>
        <taxon>Pseudomonadota</taxon>
        <taxon>Gammaproteobacteria</taxon>
        <taxon>Vibrionales</taxon>
        <taxon>Vibrionaceae</taxon>
        <taxon>Vibrio</taxon>
        <taxon>Vibrio oreintalis group</taxon>
    </lineage>
</organism>
<sequence length="324" mass="35340">MGLVASHTSHADDNAFKPAVIFQGKVQPGSYIQLIDEGIRRFEQNTGITVARVQLKPDNNGYLAELEKTAQKGFSPIVVQESNAINDFPEVAKRYPSTRFISLDVAYHVPNILGLTFNHAEGAYVIGFLAGRKTQTNKVGFVGGMDIPVINQFLCGYHLGVMDSNPNTTVTARYINQGAQSWQDTLAASVLSDQMIASGVDIIFPVAGYASLGVVESVKHSEKGYSFGIDYDYSQRYPETTLASLEKKVDLAVYAALMQLKNGIWNGSHKQFGVKQGVISIALNHSNTVLSEADRHAVRQLLLDLKGKSSQISQKIDQHCATST</sequence>